<dbReference type="AlphaFoldDB" id="A0AAN8IVS2"/>
<keyword evidence="1" id="KW-0472">Membrane</keyword>
<dbReference type="InterPro" id="IPR019426">
    <property type="entry name" value="7TM_GPCR_serpentine_rcpt_Srv"/>
</dbReference>
<feature type="transmembrane region" description="Helical" evidence="1">
    <location>
        <begin position="59"/>
        <end position="80"/>
    </location>
</feature>
<dbReference type="PANTHER" id="PTHR31748">
    <property type="entry name" value="SERPENTINE RECEPTOR, CLASS V"/>
    <property type="match status" value="1"/>
</dbReference>
<keyword evidence="1" id="KW-0812">Transmembrane</keyword>
<dbReference type="PANTHER" id="PTHR31748:SF1">
    <property type="entry name" value="SERPENTINE RECEPTOR, CLASS V"/>
    <property type="match status" value="1"/>
</dbReference>
<name>A0AAN8IVS2_TRICO</name>
<evidence type="ECO:0000313" key="3">
    <source>
        <dbReference type="Proteomes" id="UP001331761"/>
    </source>
</evidence>
<feature type="transmembrane region" description="Helical" evidence="1">
    <location>
        <begin position="6"/>
        <end position="27"/>
    </location>
</feature>
<keyword evidence="1" id="KW-1133">Transmembrane helix</keyword>
<feature type="transmembrane region" description="Helical" evidence="1">
    <location>
        <begin position="92"/>
        <end position="114"/>
    </location>
</feature>
<comment type="caution">
    <text evidence="2">The sequence shown here is derived from an EMBL/GenBank/DDBJ whole genome shotgun (WGS) entry which is preliminary data.</text>
</comment>
<dbReference type="Pfam" id="PF10323">
    <property type="entry name" value="7TM_GPCR_Srv"/>
    <property type="match status" value="1"/>
</dbReference>
<keyword evidence="3" id="KW-1185">Reference proteome</keyword>
<gene>
    <name evidence="2" type="ORF">GCK32_002606</name>
</gene>
<reference evidence="2 3" key="1">
    <citation type="submission" date="2019-10" db="EMBL/GenBank/DDBJ databases">
        <title>Assembly and Annotation for the nematode Trichostrongylus colubriformis.</title>
        <authorList>
            <person name="Martin J."/>
        </authorList>
    </citation>
    <scope>NUCLEOTIDE SEQUENCE [LARGE SCALE GENOMIC DNA]</scope>
    <source>
        <strain evidence="2">G859</strain>
        <tissue evidence="2">Whole worm</tissue>
    </source>
</reference>
<accession>A0AAN8IVS2</accession>
<evidence type="ECO:0000313" key="2">
    <source>
        <dbReference type="EMBL" id="KAK5966544.1"/>
    </source>
</evidence>
<proteinExistence type="predicted"/>
<sequence>MAYYVPAMIFLILNSLFLIVAYCYLFYAMRNRNKSQSEVIFVIRMQRSRNKDMYRRVEFRLFVMSSIIVGMQLLLLLFVSTKVFPWFSHASLFIYIFYNPFNVLYSGVSAYLLWLCSDALRRYVLAVLKIKK</sequence>
<organism evidence="2 3">
    <name type="scientific">Trichostrongylus colubriformis</name>
    <name type="common">Black scour worm</name>
    <dbReference type="NCBI Taxonomy" id="6319"/>
    <lineage>
        <taxon>Eukaryota</taxon>
        <taxon>Metazoa</taxon>
        <taxon>Ecdysozoa</taxon>
        <taxon>Nematoda</taxon>
        <taxon>Chromadorea</taxon>
        <taxon>Rhabditida</taxon>
        <taxon>Rhabditina</taxon>
        <taxon>Rhabditomorpha</taxon>
        <taxon>Strongyloidea</taxon>
        <taxon>Trichostrongylidae</taxon>
        <taxon>Trichostrongylus</taxon>
    </lineage>
</organism>
<protein>
    <submittedName>
        <fullName evidence="2">Uncharacterized protein</fullName>
    </submittedName>
</protein>
<dbReference type="EMBL" id="WIXE01023405">
    <property type="protein sequence ID" value="KAK5966544.1"/>
    <property type="molecule type" value="Genomic_DNA"/>
</dbReference>
<dbReference type="Proteomes" id="UP001331761">
    <property type="component" value="Unassembled WGS sequence"/>
</dbReference>
<evidence type="ECO:0000256" key="1">
    <source>
        <dbReference type="SAM" id="Phobius"/>
    </source>
</evidence>